<dbReference type="AlphaFoldDB" id="A0AAV7EDC1"/>
<organism evidence="8 9">
    <name type="scientific">Aristolochia fimbriata</name>
    <name type="common">White veined hardy Dutchman's pipe vine</name>
    <dbReference type="NCBI Taxonomy" id="158543"/>
    <lineage>
        <taxon>Eukaryota</taxon>
        <taxon>Viridiplantae</taxon>
        <taxon>Streptophyta</taxon>
        <taxon>Embryophyta</taxon>
        <taxon>Tracheophyta</taxon>
        <taxon>Spermatophyta</taxon>
        <taxon>Magnoliopsida</taxon>
        <taxon>Magnoliidae</taxon>
        <taxon>Piperales</taxon>
        <taxon>Aristolochiaceae</taxon>
        <taxon>Aristolochia</taxon>
    </lineage>
</organism>
<keyword evidence="9" id="KW-1185">Reference proteome</keyword>
<evidence type="ECO:0000313" key="8">
    <source>
        <dbReference type="EMBL" id="KAG9446110.1"/>
    </source>
</evidence>
<evidence type="ECO:0000256" key="1">
    <source>
        <dbReference type="ARBA" id="ARBA00004141"/>
    </source>
</evidence>
<evidence type="ECO:0000256" key="5">
    <source>
        <dbReference type="ARBA" id="ARBA00022989"/>
    </source>
</evidence>
<dbReference type="GO" id="GO:0051980">
    <property type="term" value="F:iron-nicotianamine transmembrane transporter activity"/>
    <property type="evidence" value="ECO:0007669"/>
    <property type="project" value="TreeGrafter"/>
</dbReference>
<dbReference type="GO" id="GO:0035673">
    <property type="term" value="F:oligopeptide transmembrane transporter activity"/>
    <property type="evidence" value="ECO:0007669"/>
    <property type="project" value="InterPro"/>
</dbReference>
<keyword evidence="3" id="KW-0813">Transport</keyword>
<feature type="transmembrane region" description="Helical" evidence="7">
    <location>
        <begin position="6"/>
        <end position="28"/>
    </location>
</feature>
<keyword evidence="6 7" id="KW-0472">Membrane</keyword>
<dbReference type="GO" id="GO:0010039">
    <property type="term" value="P:response to iron ion"/>
    <property type="evidence" value="ECO:0007669"/>
    <property type="project" value="TreeGrafter"/>
</dbReference>
<dbReference type="EMBL" id="JAINDJ010000005">
    <property type="protein sequence ID" value="KAG9446110.1"/>
    <property type="molecule type" value="Genomic_DNA"/>
</dbReference>
<dbReference type="Proteomes" id="UP000825729">
    <property type="component" value="Unassembled WGS sequence"/>
</dbReference>
<accession>A0AAV7EDC1</accession>
<evidence type="ECO:0000256" key="6">
    <source>
        <dbReference type="ARBA" id="ARBA00023136"/>
    </source>
</evidence>
<comment type="caution">
    <text evidence="8">The sequence shown here is derived from an EMBL/GenBank/DDBJ whole genome shotgun (WGS) entry which is preliminary data.</text>
</comment>
<proteinExistence type="inferred from homology"/>
<sequence length="180" mass="20108">MFFLVFISIALILGDGLYNFVKILAITIRSVHLRMQGKALKTGTNQQNKPTDELHRNETFMKDNILIWMACIGYSFFSIISVIAIPRMFPEMRWYYVVIAYLFAPALGFCNAYGAGLTDMNMAYNYGKDTLFVLAAWARKDSGVVAGLVGCGLIKSIVSISADLMQDFKSGHLTFTSPVF</sequence>
<dbReference type="PANTHER" id="PTHR31645">
    <property type="entry name" value="OLIGOPEPTIDE TRANSPORTER YGL114W-RELATED"/>
    <property type="match status" value="1"/>
</dbReference>
<evidence type="ECO:0000256" key="2">
    <source>
        <dbReference type="ARBA" id="ARBA00010276"/>
    </source>
</evidence>
<dbReference type="Pfam" id="PF03169">
    <property type="entry name" value="OPT"/>
    <property type="match status" value="1"/>
</dbReference>
<gene>
    <name evidence="8" type="ORF">H6P81_012238</name>
</gene>
<comment type="subcellular location">
    <subcellularLocation>
        <location evidence="1">Membrane</location>
        <topology evidence="1">Multi-pass membrane protein</topology>
    </subcellularLocation>
</comment>
<feature type="transmembrane region" description="Helical" evidence="7">
    <location>
        <begin position="94"/>
        <end position="114"/>
    </location>
</feature>
<evidence type="ECO:0000313" key="9">
    <source>
        <dbReference type="Proteomes" id="UP000825729"/>
    </source>
</evidence>
<name>A0AAV7EDC1_ARIFI</name>
<dbReference type="GO" id="GO:0005886">
    <property type="term" value="C:plasma membrane"/>
    <property type="evidence" value="ECO:0007669"/>
    <property type="project" value="TreeGrafter"/>
</dbReference>
<protein>
    <submittedName>
        <fullName evidence="8">Uncharacterized protein</fullName>
    </submittedName>
</protein>
<keyword evidence="5 7" id="KW-1133">Transmembrane helix</keyword>
<evidence type="ECO:0000256" key="3">
    <source>
        <dbReference type="ARBA" id="ARBA00022448"/>
    </source>
</evidence>
<dbReference type="GO" id="GO:0048316">
    <property type="term" value="P:seed development"/>
    <property type="evidence" value="ECO:0007669"/>
    <property type="project" value="TreeGrafter"/>
</dbReference>
<evidence type="ECO:0000256" key="7">
    <source>
        <dbReference type="SAM" id="Phobius"/>
    </source>
</evidence>
<dbReference type="InterPro" id="IPR045035">
    <property type="entry name" value="YSL-like"/>
</dbReference>
<evidence type="ECO:0000256" key="4">
    <source>
        <dbReference type="ARBA" id="ARBA00022692"/>
    </source>
</evidence>
<dbReference type="PANTHER" id="PTHR31645:SF4">
    <property type="entry name" value="METAL-NICOTIANAMINE TRANSPORTER YSL3"/>
    <property type="match status" value="1"/>
</dbReference>
<keyword evidence="4 7" id="KW-0812">Transmembrane</keyword>
<dbReference type="InterPro" id="IPR004813">
    <property type="entry name" value="OPT"/>
</dbReference>
<reference evidence="8 9" key="1">
    <citation type="submission" date="2021-07" db="EMBL/GenBank/DDBJ databases">
        <title>The Aristolochia fimbriata genome: insights into angiosperm evolution, floral development and chemical biosynthesis.</title>
        <authorList>
            <person name="Jiao Y."/>
        </authorList>
    </citation>
    <scope>NUCLEOTIDE SEQUENCE [LARGE SCALE GENOMIC DNA]</scope>
    <source>
        <strain evidence="8">IBCAS-2021</strain>
        <tissue evidence="8">Leaf</tissue>
    </source>
</reference>
<comment type="similarity">
    <text evidence="2">Belongs to the YSL (TC 2.A.67.2) family.</text>
</comment>
<feature type="transmembrane region" description="Helical" evidence="7">
    <location>
        <begin position="65"/>
        <end position="88"/>
    </location>
</feature>